<evidence type="ECO:0000313" key="2">
    <source>
        <dbReference type="EMBL" id="MXP46717.1"/>
    </source>
</evidence>
<keyword evidence="1" id="KW-1133">Transmembrane helix</keyword>
<accession>A0A6I4UXV6</accession>
<reference evidence="2 3" key="1">
    <citation type="submission" date="2019-12" db="EMBL/GenBank/DDBJ databases">
        <title>Genomic-based taxomic classification of the family Erythrobacteraceae.</title>
        <authorList>
            <person name="Xu L."/>
        </authorList>
    </citation>
    <scope>NUCLEOTIDE SEQUENCE [LARGE SCALE GENOMIC DNA]</scope>
    <source>
        <strain evidence="2 3">SW-109</strain>
    </source>
</reference>
<sequence length="69" mass="7081">MKDKEPDLVDDARTEIAGMAKQGMAHPSTKPVLAGAAIGALGGALLPVVTWPIGLAAGAGYALWNRIKK</sequence>
<organism evidence="2 3">
    <name type="scientific">Pontixanthobacter luteolus</name>
    <dbReference type="NCBI Taxonomy" id="295089"/>
    <lineage>
        <taxon>Bacteria</taxon>
        <taxon>Pseudomonadati</taxon>
        <taxon>Pseudomonadota</taxon>
        <taxon>Alphaproteobacteria</taxon>
        <taxon>Sphingomonadales</taxon>
        <taxon>Erythrobacteraceae</taxon>
        <taxon>Pontixanthobacter</taxon>
    </lineage>
</organism>
<dbReference type="Proteomes" id="UP000471435">
    <property type="component" value="Unassembled WGS sequence"/>
</dbReference>
<gene>
    <name evidence="2" type="ORF">GRI43_04820</name>
</gene>
<dbReference type="OrthoDB" id="7410871at2"/>
<dbReference type="EMBL" id="WTYP01000001">
    <property type="protein sequence ID" value="MXP46717.1"/>
    <property type="molecule type" value="Genomic_DNA"/>
</dbReference>
<comment type="caution">
    <text evidence="2">The sequence shown here is derived from an EMBL/GenBank/DDBJ whole genome shotgun (WGS) entry which is preliminary data.</text>
</comment>
<dbReference type="AlphaFoldDB" id="A0A6I4UXV6"/>
<name>A0A6I4UXV6_9SPHN</name>
<feature type="transmembrane region" description="Helical" evidence="1">
    <location>
        <begin position="32"/>
        <end position="64"/>
    </location>
</feature>
<evidence type="ECO:0000313" key="3">
    <source>
        <dbReference type="Proteomes" id="UP000471435"/>
    </source>
</evidence>
<evidence type="ECO:0000256" key="1">
    <source>
        <dbReference type="SAM" id="Phobius"/>
    </source>
</evidence>
<keyword evidence="1" id="KW-0472">Membrane</keyword>
<dbReference type="RefSeq" id="WP_160729923.1">
    <property type="nucleotide sequence ID" value="NZ_CANLWR010000001.1"/>
</dbReference>
<protein>
    <submittedName>
        <fullName evidence="2">Uncharacterized protein</fullName>
    </submittedName>
</protein>
<keyword evidence="3" id="KW-1185">Reference proteome</keyword>
<proteinExistence type="predicted"/>
<keyword evidence="1" id="KW-0812">Transmembrane</keyword>